<keyword evidence="3" id="KW-0804">Transcription</keyword>
<dbReference type="InterPro" id="IPR036390">
    <property type="entry name" value="WH_DNA-bd_sf"/>
</dbReference>
<evidence type="ECO:0000256" key="2">
    <source>
        <dbReference type="ARBA" id="ARBA00023125"/>
    </source>
</evidence>
<comment type="caution">
    <text evidence="5">The sequence shown here is derived from an EMBL/GenBank/DDBJ whole genome shotgun (WGS) entry which is preliminary data.</text>
</comment>
<dbReference type="InterPro" id="IPR050313">
    <property type="entry name" value="Carb_Metab_HTH_regulators"/>
</dbReference>
<dbReference type="InterPro" id="IPR014036">
    <property type="entry name" value="DeoR-like_C"/>
</dbReference>
<keyword evidence="1" id="KW-0805">Transcription regulation</keyword>
<evidence type="ECO:0000313" key="6">
    <source>
        <dbReference type="Proteomes" id="UP001519287"/>
    </source>
</evidence>
<protein>
    <submittedName>
        <fullName evidence="5">DeoR/GlpR family transcriptional regulator of sugar metabolism</fullName>
    </submittedName>
</protein>
<dbReference type="SUPFAM" id="SSF46785">
    <property type="entry name" value="Winged helix' DNA-binding domain"/>
    <property type="match status" value="1"/>
</dbReference>
<dbReference type="Pfam" id="PF08220">
    <property type="entry name" value="HTH_DeoR"/>
    <property type="match status" value="1"/>
</dbReference>
<dbReference type="Gene3D" id="3.40.50.1360">
    <property type="match status" value="1"/>
</dbReference>
<sequence length="264" mass="29216">MEFSTTGANKSNKKLTSNERKERLYDIISKQGEIKFSEMSSYFGITEMTIRRDLESLEQEGLIRKTLGGAILVSSVDLSMAERVGIRTAEKMRIGRAAAELVRPREVIFIDSGTTTIQIVHHLLPKNVHTVVTNALNIAIELQNKNIQTILIGGHLWGGSSSLVGPMAEEAIGKIFFDRAFIAATALSVEHGLSNSNIFEIPIKRLAMKQSQEVNVVIDHSKFGMKSLGSFSSLDNVNRIITDQLPVDELQELCSQNEVELMIS</sequence>
<dbReference type="SUPFAM" id="SSF100950">
    <property type="entry name" value="NagB/RpiA/CoA transferase-like"/>
    <property type="match status" value="1"/>
</dbReference>
<keyword evidence="6" id="KW-1185">Reference proteome</keyword>
<evidence type="ECO:0000313" key="5">
    <source>
        <dbReference type="EMBL" id="MBP1990839.1"/>
    </source>
</evidence>
<feature type="domain" description="HTH deoR-type" evidence="4">
    <location>
        <begin position="17"/>
        <end position="72"/>
    </location>
</feature>
<dbReference type="EMBL" id="JAGGLB010000006">
    <property type="protein sequence ID" value="MBP1990839.1"/>
    <property type="molecule type" value="Genomic_DNA"/>
</dbReference>
<keyword evidence="2" id="KW-0238">DNA-binding</keyword>
<dbReference type="PROSITE" id="PS51000">
    <property type="entry name" value="HTH_DEOR_2"/>
    <property type="match status" value="1"/>
</dbReference>
<name>A0ABS4IWE5_9BACL</name>
<dbReference type="InterPro" id="IPR018356">
    <property type="entry name" value="Tscrpt_reg_HTH_DeoR_CS"/>
</dbReference>
<dbReference type="SMART" id="SM00420">
    <property type="entry name" value="HTH_DEOR"/>
    <property type="match status" value="1"/>
</dbReference>
<gene>
    <name evidence="5" type="ORF">J2Z66_002445</name>
</gene>
<reference evidence="5 6" key="1">
    <citation type="submission" date="2021-03" db="EMBL/GenBank/DDBJ databases">
        <title>Genomic Encyclopedia of Type Strains, Phase IV (KMG-IV): sequencing the most valuable type-strain genomes for metagenomic binning, comparative biology and taxonomic classification.</title>
        <authorList>
            <person name="Goeker M."/>
        </authorList>
    </citation>
    <scope>NUCLEOTIDE SEQUENCE [LARGE SCALE GENOMIC DNA]</scope>
    <source>
        <strain evidence="5 6">DSM 26048</strain>
    </source>
</reference>
<evidence type="ECO:0000259" key="4">
    <source>
        <dbReference type="PROSITE" id="PS51000"/>
    </source>
</evidence>
<organism evidence="5 6">
    <name type="scientific">Paenibacillus eucommiae</name>
    <dbReference type="NCBI Taxonomy" id="1355755"/>
    <lineage>
        <taxon>Bacteria</taxon>
        <taxon>Bacillati</taxon>
        <taxon>Bacillota</taxon>
        <taxon>Bacilli</taxon>
        <taxon>Bacillales</taxon>
        <taxon>Paenibacillaceae</taxon>
        <taxon>Paenibacillus</taxon>
    </lineage>
</organism>
<dbReference type="PROSITE" id="PS00894">
    <property type="entry name" value="HTH_DEOR_1"/>
    <property type="match status" value="1"/>
</dbReference>
<dbReference type="PANTHER" id="PTHR30363">
    <property type="entry name" value="HTH-TYPE TRANSCRIPTIONAL REGULATOR SRLR-RELATED"/>
    <property type="match status" value="1"/>
</dbReference>
<proteinExistence type="predicted"/>
<dbReference type="PANTHER" id="PTHR30363:SF44">
    <property type="entry name" value="AGA OPERON TRANSCRIPTIONAL REPRESSOR-RELATED"/>
    <property type="match status" value="1"/>
</dbReference>
<dbReference type="InterPro" id="IPR037171">
    <property type="entry name" value="NagB/RpiA_transferase-like"/>
</dbReference>
<evidence type="ECO:0000256" key="1">
    <source>
        <dbReference type="ARBA" id="ARBA00023015"/>
    </source>
</evidence>
<dbReference type="InterPro" id="IPR001034">
    <property type="entry name" value="DeoR_HTH"/>
</dbReference>
<dbReference type="PRINTS" id="PR00037">
    <property type="entry name" value="HTHLACR"/>
</dbReference>
<dbReference type="InterPro" id="IPR036388">
    <property type="entry name" value="WH-like_DNA-bd_sf"/>
</dbReference>
<dbReference type="Proteomes" id="UP001519287">
    <property type="component" value="Unassembled WGS sequence"/>
</dbReference>
<dbReference type="Gene3D" id="1.10.10.10">
    <property type="entry name" value="Winged helix-like DNA-binding domain superfamily/Winged helix DNA-binding domain"/>
    <property type="match status" value="1"/>
</dbReference>
<dbReference type="RefSeq" id="WP_209971589.1">
    <property type="nucleotide sequence ID" value="NZ_JAGGLB010000006.1"/>
</dbReference>
<accession>A0ABS4IWE5</accession>
<dbReference type="Pfam" id="PF00455">
    <property type="entry name" value="DeoRC"/>
    <property type="match status" value="1"/>
</dbReference>
<dbReference type="SMART" id="SM01134">
    <property type="entry name" value="DeoRC"/>
    <property type="match status" value="1"/>
</dbReference>
<evidence type="ECO:0000256" key="3">
    <source>
        <dbReference type="ARBA" id="ARBA00023163"/>
    </source>
</evidence>